<evidence type="ECO:0000259" key="10">
    <source>
        <dbReference type="Pfam" id="PF21088"/>
    </source>
</evidence>
<comment type="similarity">
    <text evidence="2 7">Belongs to the MscS (TC 1.A.23) family.</text>
</comment>
<dbReference type="Gene3D" id="2.30.30.60">
    <property type="match status" value="1"/>
</dbReference>
<keyword evidence="7" id="KW-0997">Cell inner membrane</keyword>
<dbReference type="InterPro" id="IPR049142">
    <property type="entry name" value="MS_channel_1st"/>
</dbReference>
<dbReference type="Pfam" id="PF21088">
    <property type="entry name" value="MS_channel_1st"/>
    <property type="match status" value="1"/>
</dbReference>
<evidence type="ECO:0000256" key="5">
    <source>
        <dbReference type="ARBA" id="ARBA00022989"/>
    </source>
</evidence>
<comment type="caution">
    <text evidence="11">The sequence shown here is derived from an EMBL/GenBank/DDBJ whole genome shotgun (WGS) entry which is preliminary data.</text>
</comment>
<keyword evidence="4 7" id="KW-0812">Transmembrane</keyword>
<keyword evidence="5 7" id="KW-1133">Transmembrane helix</keyword>
<sequence>MQFDELVTSTTQWATQYGMALIIALIVLAIGWIASKWLSSAILKVLPHNKAFDETIAPMVSQIVRYVVIIVAIVIALSELGVQTASILAVLGAAGLAIALALQGTLSNIAAGVMLIWLRPFNVGDYVEADGINGVVKQVGLFATQMRTVDGKFLFAPNSKIWNATIVNFNREMTRRVDFKVGIAYDADIAKAREVLLETAAADDRVLKVPEPVVYVMGLGASSVDLQLRCWTKTADYWETAMAINERGKLALDKAGVEIPFPHVHLVAPGLNANITSDSSKETK</sequence>
<keyword evidence="7" id="KW-0813">Transport</keyword>
<feature type="domain" description="Mechanosensitive ion channel MscS" evidence="8">
    <location>
        <begin position="105"/>
        <end position="171"/>
    </location>
</feature>
<dbReference type="Gene3D" id="3.30.70.100">
    <property type="match status" value="1"/>
</dbReference>
<organism evidence="11 12">
    <name type="scientific">Maritalea mediterranea</name>
    <dbReference type="NCBI Taxonomy" id="2909667"/>
    <lineage>
        <taxon>Bacteria</taxon>
        <taxon>Pseudomonadati</taxon>
        <taxon>Pseudomonadota</taxon>
        <taxon>Alphaproteobacteria</taxon>
        <taxon>Hyphomicrobiales</taxon>
        <taxon>Devosiaceae</taxon>
        <taxon>Maritalea</taxon>
    </lineage>
</organism>
<gene>
    <name evidence="11" type="ORF">L1I42_10270</name>
</gene>
<dbReference type="InterPro" id="IPR010920">
    <property type="entry name" value="LSM_dom_sf"/>
</dbReference>
<reference evidence="11 12" key="1">
    <citation type="submission" date="2022-01" db="EMBL/GenBank/DDBJ databases">
        <title>Maritalea mediterranea sp. nov., isolated from marine plastic residues from the Malva-rosa beach (Valencia, Spain).</title>
        <authorList>
            <person name="Vidal-Verdu A."/>
            <person name="Molina-Menor E."/>
            <person name="Pascual J."/>
            <person name="Pereto J."/>
            <person name="Porcar M."/>
        </authorList>
    </citation>
    <scope>NUCLEOTIDE SEQUENCE [LARGE SCALE GENOMIC DNA]</scope>
    <source>
        <strain evidence="11 12">P4.10X</strain>
    </source>
</reference>
<dbReference type="InterPro" id="IPR023408">
    <property type="entry name" value="MscS_beta-dom_sf"/>
</dbReference>
<evidence type="ECO:0000259" key="8">
    <source>
        <dbReference type="Pfam" id="PF00924"/>
    </source>
</evidence>
<dbReference type="SUPFAM" id="SSF82689">
    <property type="entry name" value="Mechanosensitive channel protein MscS (YggB), C-terminal domain"/>
    <property type="match status" value="1"/>
</dbReference>
<dbReference type="InterPro" id="IPR011066">
    <property type="entry name" value="MscS_channel_C_sf"/>
</dbReference>
<feature type="domain" description="Mechanosensitive ion channel transmembrane helices 2/3" evidence="10">
    <location>
        <begin position="62"/>
        <end position="103"/>
    </location>
</feature>
<comment type="function">
    <text evidence="7">Mechanosensitive channel that participates in the regulation of osmotic pressure changes within the cell, opening in response to stretch forces in the membrane lipid bilayer, without the need for other proteins. Contributes to normal resistance to hypoosmotic shock. Forms an ion channel of 1.0 nanosiemens conductance with a slight preference for anions.</text>
</comment>
<dbReference type="InterPro" id="IPR006685">
    <property type="entry name" value="MscS_channel_2nd"/>
</dbReference>
<dbReference type="RefSeq" id="WP_236114438.1">
    <property type="nucleotide sequence ID" value="NZ_JAKGTI010000002.1"/>
</dbReference>
<dbReference type="Proteomes" id="UP001201217">
    <property type="component" value="Unassembled WGS sequence"/>
</dbReference>
<evidence type="ECO:0000313" key="11">
    <source>
        <dbReference type="EMBL" id="MCF4098871.1"/>
    </source>
</evidence>
<proteinExistence type="inferred from homology"/>
<keyword evidence="7" id="KW-0407">Ion channel</keyword>
<feature type="transmembrane region" description="Helical" evidence="7">
    <location>
        <begin position="20"/>
        <end position="43"/>
    </location>
</feature>
<keyword evidence="3" id="KW-1003">Cell membrane</keyword>
<evidence type="ECO:0000313" key="12">
    <source>
        <dbReference type="Proteomes" id="UP001201217"/>
    </source>
</evidence>
<comment type="caution">
    <text evidence="7">Lacks conserved residue(s) required for the propagation of feature annotation.</text>
</comment>
<protein>
    <recommendedName>
        <fullName evidence="7">Small-conductance mechanosensitive channel</fullName>
    </recommendedName>
</protein>
<evidence type="ECO:0000259" key="9">
    <source>
        <dbReference type="Pfam" id="PF21082"/>
    </source>
</evidence>
<dbReference type="PANTHER" id="PTHR30221:SF1">
    <property type="entry name" value="SMALL-CONDUCTANCE MECHANOSENSITIVE CHANNEL"/>
    <property type="match status" value="1"/>
</dbReference>
<dbReference type="SUPFAM" id="SSF82861">
    <property type="entry name" value="Mechanosensitive channel protein MscS (YggB), transmembrane region"/>
    <property type="match status" value="1"/>
</dbReference>
<dbReference type="Pfam" id="PF05552">
    <property type="entry name" value="MS_channel_1st_1"/>
    <property type="match status" value="1"/>
</dbReference>
<feature type="domain" description="Mechanosensitive ion channel MscS C-terminal" evidence="9">
    <location>
        <begin position="177"/>
        <end position="259"/>
    </location>
</feature>
<dbReference type="InterPro" id="IPR011014">
    <property type="entry name" value="MscS_channel_TM-2"/>
</dbReference>
<dbReference type="EMBL" id="JAKGTI010000002">
    <property type="protein sequence ID" value="MCF4098871.1"/>
    <property type="molecule type" value="Genomic_DNA"/>
</dbReference>
<dbReference type="InterPro" id="IPR045275">
    <property type="entry name" value="MscS_archaea/bacteria_type"/>
</dbReference>
<dbReference type="Pfam" id="PF00924">
    <property type="entry name" value="MS_channel_2nd"/>
    <property type="match status" value="1"/>
</dbReference>
<evidence type="ECO:0000256" key="4">
    <source>
        <dbReference type="ARBA" id="ARBA00022692"/>
    </source>
</evidence>
<dbReference type="PANTHER" id="PTHR30221">
    <property type="entry name" value="SMALL-CONDUCTANCE MECHANOSENSITIVE CHANNEL"/>
    <property type="match status" value="1"/>
</dbReference>
<dbReference type="Gene3D" id="1.10.287.1260">
    <property type="match status" value="1"/>
</dbReference>
<dbReference type="SUPFAM" id="SSF50182">
    <property type="entry name" value="Sm-like ribonucleoproteins"/>
    <property type="match status" value="1"/>
</dbReference>
<accession>A0ABS9E7N8</accession>
<comment type="subcellular location">
    <subcellularLocation>
        <location evidence="7">Cell inner membrane</location>
        <topology evidence="7">Multi-pass membrane protein</topology>
    </subcellularLocation>
    <subcellularLocation>
        <location evidence="1">Cell membrane</location>
        <topology evidence="1">Multi-pass membrane protein</topology>
    </subcellularLocation>
</comment>
<evidence type="ECO:0000256" key="1">
    <source>
        <dbReference type="ARBA" id="ARBA00004651"/>
    </source>
</evidence>
<name>A0ABS9E7N8_9HYPH</name>
<dbReference type="InterPro" id="IPR008910">
    <property type="entry name" value="MSC_TM_helix"/>
</dbReference>
<keyword evidence="12" id="KW-1185">Reference proteome</keyword>
<feature type="transmembrane region" description="Helical" evidence="7">
    <location>
        <begin position="63"/>
        <end position="82"/>
    </location>
</feature>
<keyword evidence="7" id="KW-0406">Ion transport</keyword>
<feature type="transmembrane region" description="Helical" evidence="7">
    <location>
        <begin position="88"/>
        <end position="118"/>
    </location>
</feature>
<comment type="subunit">
    <text evidence="7">Homoheptamer.</text>
</comment>
<evidence type="ECO:0000256" key="3">
    <source>
        <dbReference type="ARBA" id="ARBA00022475"/>
    </source>
</evidence>
<keyword evidence="6 7" id="KW-0472">Membrane</keyword>
<evidence type="ECO:0000256" key="2">
    <source>
        <dbReference type="ARBA" id="ARBA00008017"/>
    </source>
</evidence>
<dbReference type="InterPro" id="IPR049278">
    <property type="entry name" value="MS_channel_C"/>
</dbReference>
<evidence type="ECO:0000256" key="6">
    <source>
        <dbReference type="ARBA" id="ARBA00023136"/>
    </source>
</evidence>
<evidence type="ECO:0000256" key="7">
    <source>
        <dbReference type="RuleBase" id="RU369025"/>
    </source>
</evidence>
<dbReference type="Pfam" id="PF21082">
    <property type="entry name" value="MS_channel_3rd"/>
    <property type="match status" value="1"/>
</dbReference>